<dbReference type="InterPro" id="IPR046880">
    <property type="entry name" value="TPR-S"/>
</dbReference>
<dbReference type="InterPro" id="IPR043504">
    <property type="entry name" value="Peptidase_S1_PA_chymotrypsin"/>
</dbReference>
<evidence type="ECO:0000256" key="3">
    <source>
        <dbReference type="ARBA" id="ARBA00022729"/>
    </source>
</evidence>
<dbReference type="InterPro" id="IPR009003">
    <property type="entry name" value="Peptidase_S1_PA"/>
</dbReference>
<evidence type="ECO:0000313" key="8">
    <source>
        <dbReference type="Proteomes" id="UP001596175"/>
    </source>
</evidence>
<dbReference type="Pfam" id="PF20308">
    <property type="entry name" value="TPR-S"/>
    <property type="match status" value="1"/>
</dbReference>
<comment type="caution">
    <text evidence="7">The sequence shown here is derived from an EMBL/GenBank/DDBJ whole genome shotgun (WGS) entry which is preliminary data.</text>
</comment>
<dbReference type="Gene3D" id="1.25.40.10">
    <property type="entry name" value="Tetratricopeptide repeat domain"/>
    <property type="match status" value="1"/>
</dbReference>
<gene>
    <name evidence="7" type="ORF">ACFPK1_12505</name>
</gene>
<name>A0ABV9ZE69_9PSEU</name>
<dbReference type="EC" id="3.4.21.-" evidence="6"/>
<sequence>MTRRNWVKEFRAATATFDWTVVDELARSYADHLYAVPSLPDNVGVVLQTLREALRYAELEIVADAALAHSLCLPAVRRQYAQALVDRGKPAAALRLYRELADDEALSLFDHLEAQGGIGRCYKELFLACTEPERSRQFFSRSLDAYLTTFWKFPDRVWHGINAVAMLARAERDGLALTVQPPAAADLAAAVLQIVDEAPRDTWTELSACEAALALGRDEDAVERLEAFLATKPDGFTVASFHRQLLTVWELDTFSSPGTELLALLRAALLEFTGGQVTVGSADVRASRLDDDPRGVGLEHILGTERFQSLEWYRRGLVRCRAVTSIQNLSGVGIGTGFLVAGRDLHRDLPPLVVLTNHHVVPGTLEPEDTLLAFHGLDDDPGRQARFRVRRECWSQPAERGGLDTTILEPDGQPEGVVPTPLAAKLPRKPLKDRRAYLIGHPRGLSQPQFSLQDNILLDYDRQWVHYRSPTEPGSSGSPVFNDDWQLIGLHHGGGHELKQLNHRGGIYAANEGVTIECIRRWLKTVPPLPR</sequence>
<evidence type="ECO:0000256" key="4">
    <source>
        <dbReference type="ARBA" id="ARBA00022801"/>
    </source>
</evidence>
<dbReference type="InterPro" id="IPR011990">
    <property type="entry name" value="TPR-like_helical_dom_sf"/>
</dbReference>
<evidence type="ECO:0000256" key="1">
    <source>
        <dbReference type="ARBA" id="ARBA00008764"/>
    </source>
</evidence>
<keyword evidence="3" id="KW-0732">Signal</keyword>
<proteinExistence type="inferred from homology"/>
<evidence type="ECO:0000256" key="5">
    <source>
        <dbReference type="ARBA" id="ARBA00022825"/>
    </source>
</evidence>
<organism evidence="7 8">
    <name type="scientific">Actinomycetospora rhizophila</name>
    <dbReference type="NCBI Taxonomy" id="1416876"/>
    <lineage>
        <taxon>Bacteria</taxon>
        <taxon>Bacillati</taxon>
        <taxon>Actinomycetota</taxon>
        <taxon>Actinomycetes</taxon>
        <taxon>Pseudonocardiales</taxon>
        <taxon>Pseudonocardiaceae</taxon>
        <taxon>Actinomycetospora</taxon>
    </lineage>
</organism>
<evidence type="ECO:0000256" key="2">
    <source>
        <dbReference type="ARBA" id="ARBA00022670"/>
    </source>
</evidence>
<dbReference type="InterPro" id="IPR008256">
    <property type="entry name" value="Peptidase_S1B"/>
</dbReference>
<dbReference type="RefSeq" id="WP_378021246.1">
    <property type="nucleotide sequence ID" value="NZ_JBHSKG010000005.1"/>
</dbReference>
<accession>A0ABV9ZE69</accession>
<keyword evidence="4 6" id="KW-0378">Hydrolase</keyword>
<keyword evidence="8" id="KW-1185">Reference proteome</keyword>
<dbReference type="EMBL" id="JBHSKG010000005">
    <property type="protein sequence ID" value="MFC5139055.1"/>
    <property type="molecule type" value="Genomic_DNA"/>
</dbReference>
<dbReference type="PRINTS" id="PR00839">
    <property type="entry name" value="V8PROTEASE"/>
</dbReference>
<keyword evidence="2 6" id="KW-0645">Protease</keyword>
<dbReference type="Proteomes" id="UP001596175">
    <property type="component" value="Unassembled WGS sequence"/>
</dbReference>
<protein>
    <recommendedName>
        <fullName evidence="6">Serine protease</fullName>
        <ecNumber evidence="6">3.4.21.-</ecNumber>
    </recommendedName>
</protein>
<reference evidence="8" key="1">
    <citation type="journal article" date="2019" name="Int. J. Syst. Evol. Microbiol.">
        <title>The Global Catalogue of Microorganisms (GCM) 10K type strain sequencing project: providing services to taxonomists for standard genome sequencing and annotation.</title>
        <authorList>
            <consortium name="The Broad Institute Genomics Platform"/>
            <consortium name="The Broad Institute Genome Sequencing Center for Infectious Disease"/>
            <person name="Wu L."/>
            <person name="Ma J."/>
        </authorList>
    </citation>
    <scope>NUCLEOTIDE SEQUENCE [LARGE SCALE GENOMIC DNA]</scope>
    <source>
        <strain evidence="8">XZYJ18</strain>
    </source>
</reference>
<evidence type="ECO:0000313" key="7">
    <source>
        <dbReference type="EMBL" id="MFC5139055.1"/>
    </source>
</evidence>
<keyword evidence="5 6" id="KW-0720">Serine protease</keyword>
<evidence type="ECO:0000256" key="6">
    <source>
        <dbReference type="RuleBase" id="RU004296"/>
    </source>
</evidence>
<dbReference type="Gene3D" id="2.40.10.10">
    <property type="entry name" value="Trypsin-like serine proteases"/>
    <property type="match status" value="1"/>
</dbReference>
<dbReference type="GO" id="GO:0006508">
    <property type="term" value="P:proteolysis"/>
    <property type="evidence" value="ECO:0007669"/>
    <property type="project" value="UniProtKB-KW"/>
</dbReference>
<comment type="similarity">
    <text evidence="1 6">Belongs to the peptidase S1B family.</text>
</comment>
<dbReference type="SUPFAM" id="SSF50494">
    <property type="entry name" value="Trypsin-like serine proteases"/>
    <property type="match status" value="1"/>
</dbReference>
<dbReference type="GO" id="GO:0008233">
    <property type="term" value="F:peptidase activity"/>
    <property type="evidence" value="ECO:0007669"/>
    <property type="project" value="UniProtKB-KW"/>
</dbReference>
<dbReference type="Pfam" id="PF13365">
    <property type="entry name" value="Trypsin_2"/>
    <property type="match status" value="1"/>
</dbReference>